<proteinExistence type="predicted"/>
<dbReference type="AlphaFoldDB" id="A0A7X5YJT7"/>
<comment type="caution">
    <text evidence="2">The sequence shown here is derived from an EMBL/GenBank/DDBJ whole genome shotgun (WGS) entry which is preliminary data.</text>
</comment>
<dbReference type="RefSeq" id="WP_168046219.1">
    <property type="nucleotide sequence ID" value="NZ_JAATJM010000001.1"/>
</dbReference>
<dbReference type="InterPro" id="IPR050583">
    <property type="entry name" value="Mycobacterial_A85_antigen"/>
</dbReference>
<evidence type="ECO:0000313" key="3">
    <source>
        <dbReference type="Proteomes" id="UP000587415"/>
    </source>
</evidence>
<dbReference type="PANTHER" id="PTHR48098">
    <property type="entry name" value="ENTEROCHELIN ESTERASE-RELATED"/>
    <property type="match status" value="1"/>
</dbReference>
<sequence length="312" mass="34458">MRLHRRALLAGLSALPLASAARADAPTEGRLVEHPAMASAHVQPRDVTVWLPPGYDASDSAYPVLYMHDGQNLFDAGRAPYGAEWGVDEHVARLAANGQIRTPIVVGVGNTPLRLREYIPANLIRALPEDMRADVQAIYGGESLSDGYLRFLVEELKPLIDGAYRTRPGRDDTAIMGSSMGGLISMYALMRHPEVFGGAGCVSTHWPIRIDQLTDPADLDAWRERLTAAWTGVVRADLPPPGRHRLYFDRGDETLDAFYAEFQSRIDAAIRSSGWTPDRFRSLVFPGAEHNETSWNARLDVPLTFLLPPLPR</sequence>
<evidence type="ECO:0000313" key="2">
    <source>
        <dbReference type="EMBL" id="NJC41265.1"/>
    </source>
</evidence>
<organism evidence="2 3">
    <name type="scientific">Brevundimonas alba</name>
    <dbReference type="NCBI Taxonomy" id="74314"/>
    <lineage>
        <taxon>Bacteria</taxon>
        <taxon>Pseudomonadati</taxon>
        <taxon>Pseudomonadota</taxon>
        <taxon>Alphaproteobacteria</taxon>
        <taxon>Caulobacterales</taxon>
        <taxon>Caulobacteraceae</taxon>
        <taxon>Brevundimonas</taxon>
    </lineage>
</organism>
<feature type="signal peptide" evidence="1">
    <location>
        <begin position="1"/>
        <end position="23"/>
    </location>
</feature>
<keyword evidence="3" id="KW-1185">Reference proteome</keyword>
<reference evidence="2 3" key="1">
    <citation type="submission" date="2020-03" db="EMBL/GenBank/DDBJ databases">
        <title>Genomic Encyclopedia of Type Strains, Phase IV (KMG-IV): sequencing the most valuable type-strain genomes for metagenomic binning, comparative biology and taxonomic classification.</title>
        <authorList>
            <person name="Goeker M."/>
        </authorList>
    </citation>
    <scope>NUCLEOTIDE SEQUENCE [LARGE SCALE GENOMIC DNA]</scope>
    <source>
        <strain evidence="2 3">DSM 4736</strain>
    </source>
</reference>
<dbReference type="EMBL" id="JAATJM010000001">
    <property type="protein sequence ID" value="NJC41265.1"/>
    <property type="molecule type" value="Genomic_DNA"/>
</dbReference>
<dbReference type="InterPro" id="IPR029058">
    <property type="entry name" value="AB_hydrolase_fold"/>
</dbReference>
<keyword evidence="1" id="KW-0732">Signal</keyword>
<evidence type="ECO:0000256" key="1">
    <source>
        <dbReference type="SAM" id="SignalP"/>
    </source>
</evidence>
<dbReference type="Pfam" id="PF00756">
    <property type="entry name" value="Esterase"/>
    <property type="match status" value="1"/>
</dbReference>
<name>A0A7X5YJT7_9CAUL</name>
<dbReference type="InterPro" id="IPR000801">
    <property type="entry name" value="Esterase-like"/>
</dbReference>
<feature type="chain" id="PRO_5030843413" evidence="1">
    <location>
        <begin position="24"/>
        <end position="312"/>
    </location>
</feature>
<accession>A0A7X5YJT7</accession>
<gene>
    <name evidence="2" type="ORF">GGQ87_001523</name>
</gene>
<dbReference type="PANTHER" id="PTHR48098:SF6">
    <property type="entry name" value="FERRI-BACILLIBACTIN ESTERASE BESA"/>
    <property type="match status" value="1"/>
</dbReference>
<protein>
    <submittedName>
        <fullName evidence="2">Enterochelin esterase-like enzyme</fullName>
    </submittedName>
</protein>
<dbReference type="Gene3D" id="3.40.50.1820">
    <property type="entry name" value="alpha/beta hydrolase"/>
    <property type="match status" value="1"/>
</dbReference>
<dbReference type="SUPFAM" id="SSF53474">
    <property type="entry name" value="alpha/beta-Hydrolases"/>
    <property type="match status" value="1"/>
</dbReference>
<dbReference type="Proteomes" id="UP000587415">
    <property type="component" value="Unassembled WGS sequence"/>
</dbReference>